<dbReference type="AlphaFoldDB" id="A0AAV9ZZJ8"/>
<dbReference type="Proteomes" id="UP001362999">
    <property type="component" value="Unassembled WGS sequence"/>
</dbReference>
<sequence length="71" mass="7556">MSGLVDKIEGAAENKMASDAQPGNNVERTADNDVNREVDQVASDVGVPQQADNTINEIADKKVNDDIPFGN</sequence>
<feature type="region of interest" description="Disordered" evidence="1">
    <location>
        <begin position="1"/>
        <end position="71"/>
    </location>
</feature>
<keyword evidence="3" id="KW-1185">Reference proteome</keyword>
<dbReference type="EMBL" id="JAWWNJ010000097">
    <property type="protein sequence ID" value="KAK6996387.1"/>
    <property type="molecule type" value="Genomic_DNA"/>
</dbReference>
<organism evidence="2 3">
    <name type="scientific">Favolaschia claudopus</name>
    <dbReference type="NCBI Taxonomy" id="2862362"/>
    <lineage>
        <taxon>Eukaryota</taxon>
        <taxon>Fungi</taxon>
        <taxon>Dikarya</taxon>
        <taxon>Basidiomycota</taxon>
        <taxon>Agaricomycotina</taxon>
        <taxon>Agaricomycetes</taxon>
        <taxon>Agaricomycetidae</taxon>
        <taxon>Agaricales</taxon>
        <taxon>Marasmiineae</taxon>
        <taxon>Mycenaceae</taxon>
        <taxon>Favolaschia</taxon>
    </lineage>
</organism>
<accession>A0AAV9ZZJ8</accession>
<feature type="compositionally biased region" description="Basic and acidic residues" evidence="1">
    <location>
        <begin position="1"/>
        <end position="12"/>
    </location>
</feature>
<evidence type="ECO:0000313" key="2">
    <source>
        <dbReference type="EMBL" id="KAK6996387.1"/>
    </source>
</evidence>
<gene>
    <name evidence="2" type="ORF">R3P38DRAFT_3070696</name>
</gene>
<feature type="compositionally biased region" description="Basic and acidic residues" evidence="1">
    <location>
        <begin position="28"/>
        <end position="39"/>
    </location>
</feature>
<reference evidence="2 3" key="1">
    <citation type="journal article" date="2024" name="J Genomics">
        <title>Draft genome sequencing and assembly of Favolaschia claudopus CIRM-BRFM 2984 isolated from oak limbs.</title>
        <authorList>
            <person name="Navarro D."/>
            <person name="Drula E."/>
            <person name="Chaduli D."/>
            <person name="Cazenave R."/>
            <person name="Ahrendt S."/>
            <person name="Wang J."/>
            <person name="Lipzen A."/>
            <person name="Daum C."/>
            <person name="Barry K."/>
            <person name="Grigoriev I.V."/>
            <person name="Favel A."/>
            <person name="Rosso M.N."/>
            <person name="Martin F."/>
        </authorList>
    </citation>
    <scope>NUCLEOTIDE SEQUENCE [LARGE SCALE GENOMIC DNA]</scope>
    <source>
        <strain evidence="2 3">CIRM-BRFM 2984</strain>
    </source>
</reference>
<protein>
    <submittedName>
        <fullName evidence="2">Uncharacterized protein</fullName>
    </submittedName>
</protein>
<evidence type="ECO:0000313" key="3">
    <source>
        <dbReference type="Proteomes" id="UP001362999"/>
    </source>
</evidence>
<name>A0AAV9ZZJ8_9AGAR</name>
<proteinExistence type="predicted"/>
<evidence type="ECO:0000256" key="1">
    <source>
        <dbReference type="SAM" id="MobiDB-lite"/>
    </source>
</evidence>
<comment type="caution">
    <text evidence="2">The sequence shown here is derived from an EMBL/GenBank/DDBJ whole genome shotgun (WGS) entry which is preliminary data.</text>
</comment>